<organism evidence="1 2">
    <name type="scientific">Lactobacillus melliventris</name>
    <dbReference type="NCBI Taxonomy" id="1218507"/>
    <lineage>
        <taxon>Bacteria</taxon>
        <taxon>Bacillati</taxon>
        <taxon>Bacillota</taxon>
        <taxon>Bacilli</taxon>
        <taxon>Lactobacillales</taxon>
        <taxon>Lactobacillaceae</taxon>
        <taxon>Lactobacillus</taxon>
    </lineage>
</organism>
<name>A0A0F4LCL7_9LACO</name>
<dbReference type="EMBL" id="JXLI01000015">
    <property type="protein sequence ID" value="KJY55301.1"/>
    <property type="molecule type" value="Genomic_DNA"/>
</dbReference>
<dbReference type="OrthoDB" id="118532at2"/>
<reference evidence="1 2" key="1">
    <citation type="submission" date="2015-01" db="EMBL/GenBank/DDBJ databases">
        <title>Comparative genomics of the lactic acid bacteria isolated from the honey bee gut.</title>
        <authorList>
            <person name="Ellegaard K.M."/>
            <person name="Tamarit D."/>
            <person name="Javelind E."/>
            <person name="Olofsson T."/>
            <person name="Andersson S.G."/>
            <person name="Vasquez A."/>
        </authorList>
    </citation>
    <scope>NUCLEOTIDE SEQUENCE [LARGE SCALE GENOMIC DNA]</scope>
    <source>
        <strain evidence="1 2">Hma8</strain>
    </source>
</reference>
<protein>
    <recommendedName>
        <fullName evidence="3">3-keto-disaccharide hydrolase domain-containing protein</fullName>
    </recommendedName>
</protein>
<proteinExistence type="predicted"/>
<dbReference type="RefSeq" id="WP_046325709.1">
    <property type="nucleotide sequence ID" value="NZ_JBHTMT010000002.1"/>
</dbReference>
<gene>
    <name evidence="1" type="ORF">JF74_18080</name>
</gene>
<dbReference type="AlphaFoldDB" id="A0A0F4LCL7"/>
<comment type="caution">
    <text evidence="1">The sequence shown here is derived from an EMBL/GenBank/DDBJ whole genome shotgun (WGS) entry which is preliminary data.</text>
</comment>
<accession>A0A0F4LCL7</accession>
<dbReference type="HOGENOM" id="CLU_094527_1_0_9"/>
<dbReference type="STRING" id="1218507.JF74_18080"/>
<evidence type="ECO:0000313" key="2">
    <source>
        <dbReference type="Proteomes" id="UP000033531"/>
    </source>
</evidence>
<evidence type="ECO:0008006" key="3">
    <source>
        <dbReference type="Google" id="ProtNLM"/>
    </source>
</evidence>
<evidence type="ECO:0000313" key="1">
    <source>
        <dbReference type="EMBL" id="KJY55301.1"/>
    </source>
</evidence>
<dbReference type="Gene3D" id="2.60.120.560">
    <property type="entry name" value="Exo-inulinase, domain 1"/>
    <property type="match status" value="1"/>
</dbReference>
<sequence>MNFNHSEFINVNTQANTVDLKEEPILRVIKAKKLAKPDENTFTKLANCNFHNGIIEVQVLSRLLPDAPDYARGFIGIAFRINKDNSAFESFYIRPTNGHTKDPIRKRHAVQYFSYPHYTFKYFRDNKITKYENSADIGLNQWITIKAEIKDETGKFYLNNNSNPILKVSSLKHGSKAQGSVGLFVDIGTEGFFKNLKIISTD</sequence>
<dbReference type="Proteomes" id="UP000033531">
    <property type="component" value="Unassembled WGS sequence"/>
</dbReference>
<dbReference type="PATRIC" id="fig|1218507.3.peg.2020"/>